<dbReference type="Proteomes" id="UP001176517">
    <property type="component" value="Unassembled WGS sequence"/>
</dbReference>
<proteinExistence type="predicted"/>
<dbReference type="InterPro" id="IPR029021">
    <property type="entry name" value="Prot-tyrosine_phosphatase-like"/>
</dbReference>
<feature type="region of interest" description="Disordered" evidence="1">
    <location>
        <begin position="70"/>
        <end position="94"/>
    </location>
</feature>
<dbReference type="EMBL" id="JAPDMZ010000023">
    <property type="protein sequence ID" value="KAK0555881.1"/>
    <property type="molecule type" value="Genomic_DNA"/>
</dbReference>
<gene>
    <name evidence="2" type="ORF">OC846_001547</name>
</gene>
<feature type="compositionally biased region" description="Polar residues" evidence="1">
    <location>
        <begin position="84"/>
        <end position="94"/>
    </location>
</feature>
<feature type="region of interest" description="Disordered" evidence="1">
    <location>
        <begin position="178"/>
        <end position="200"/>
    </location>
</feature>
<feature type="region of interest" description="Disordered" evidence="1">
    <location>
        <begin position="439"/>
        <end position="461"/>
    </location>
</feature>
<feature type="compositionally biased region" description="Gly residues" evidence="1">
    <location>
        <begin position="679"/>
        <end position="688"/>
    </location>
</feature>
<sequence length="806" mass="82878">MGSAATAIPFTISTVLPASPSRPKLARLNTGEKIATLKPIQSPSTLPFHLAGLGSTHPDDTRTATADTFLNTHPVSISRPPSLKSRSGPSSPISINTSLARLSSDFSSPLPSAIEMHSPWSAASAHCGGSPLSATSTNARVTAGLAPLTTSAEMLSSSISSSTTADTILPFISATGTTASSPISARGSAPPPSAWSNSSRSLNSFKRSAFAAPDHLDRLKRSFLSGGGSSSSLTLDVTSSSEYPSIDAMVSPSPSSAAASPSFLRLDDHDSALRRRNSSADYQSSSASAAAASGRDHFPRKPITSASAPPALDPTPIVPSLLYLGPAPTHAAHWAELRALGIKRVLNVAEEVERSCTGGMLDDEASLNAESYEDILYKKVGIRDHVEEERVEDMLREGSAFLSWSFDRAYDFVRELRGGGFVAEHAQDGMDLIAVKQQSHLRRKDTGSSGSSTTSSNSNNKSIQKELMMQSFASSGFARSGPASASVLDDVHSIVSPSEVLSPGYFDSPGSTSFFSPMGTDSQSHAFAAAASVPGNGTTTTTAAATTPPAWAAAAAAMSAMATHSYHASNFAPNIGFVAELRRWETLCEVERVHGSLPPPPSSAASASNEGGANATSLSQQGLHALTCSGAGESNAGGSSSRASTTTTSSGGISRSASGRWSMRSVRSGSISSESGESGFSGGIGGGPSSTATSTKDEPMEILETYEGHGETVTAAPAALHGVKVLSSYMSHPPVRSMTMDDGVLRGDQNDGSERVPPSRDSSSTTVMQDSGELTASGSCGSATPVPSPTEPHAAPLADSMMSIGQ</sequence>
<feature type="compositionally biased region" description="Low complexity" evidence="1">
    <location>
        <begin position="279"/>
        <end position="293"/>
    </location>
</feature>
<dbReference type="SUPFAM" id="SSF52799">
    <property type="entry name" value="(Phosphotyrosine protein) phosphatases II"/>
    <property type="match status" value="1"/>
</dbReference>
<comment type="caution">
    <text evidence="2">The sequence shown here is derived from an EMBL/GenBank/DDBJ whole genome shotgun (WGS) entry which is preliminary data.</text>
</comment>
<organism evidence="2 3">
    <name type="scientific">Tilletia horrida</name>
    <dbReference type="NCBI Taxonomy" id="155126"/>
    <lineage>
        <taxon>Eukaryota</taxon>
        <taxon>Fungi</taxon>
        <taxon>Dikarya</taxon>
        <taxon>Basidiomycota</taxon>
        <taxon>Ustilaginomycotina</taxon>
        <taxon>Exobasidiomycetes</taxon>
        <taxon>Tilletiales</taxon>
        <taxon>Tilletiaceae</taxon>
        <taxon>Tilletia</taxon>
    </lineage>
</organism>
<evidence type="ECO:0000313" key="2">
    <source>
        <dbReference type="EMBL" id="KAK0555881.1"/>
    </source>
</evidence>
<feature type="compositionally biased region" description="Polar residues" evidence="1">
    <location>
        <begin position="609"/>
        <end position="622"/>
    </location>
</feature>
<protein>
    <submittedName>
        <fullName evidence="2">Uncharacterized protein</fullName>
    </submittedName>
</protein>
<evidence type="ECO:0000256" key="1">
    <source>
        <dbReference type="SAM" id="MobiDB-lite"/>
    </source>
</evidence>
<name>A0AAN6GTJ5_9BASI</name>
<feature type="compositionally biased region" description="Low complexity" evidence="1">
    <location>
        <begin position="447"/>
        <end position="460"/>
    </location>
</feature>
<reference evidence="2" key="1">
    <citation type="journal article" date="2023" name="PhytoFront">
        <title>Draft Genome Resources of Seven Strains of Tilletia horrida, Causal Agent of Kernel Smut of Rice.</title>
        <authorList>
            <person name="Khanal S."/>
            <person name="Antony Babu S."/>
            <person name="Zhou X.G."/>
        </authorList>
    </citation>
    <scope>NUCLEOTIDE SEQUENCE</scope>
    <source>
        <strain evidence="2">TX6</strain>
    </source>
</reference>
<keyword evidence="3" id="KW-1185">Reference proteome</keyword>
<accession>A0AAN6GTJ5</accession>
<dbReference type="Gene3D" id="3.90.190.10">
    <property type="entry name" value="Protein tyrosine phosphatase superfamily"/>
    <property type="match status" value="1"/>
</dbReference>
<feature type="compositionally biased region" description="Basic and acidic residues" evidence="1">
    <location>
        <begin position="743"/>
        <end position="758"/>
    </location>
</feature>
<feature type="region of interest" description="Disordered" evidence="1">
    <location>
        <begin position="595"/>
        <end position="696"/>
    </location>
</feature>
<feature type="region of interest" description="Disordered" evidence="1">
    <location>
        <begin position="734"/>
        <end position="806"/>
    </location>
</feature>
<feature type="compositionally biased region" description="Low complexity" evidence="1">
    <location>
        <begin position="629"/>
        <end position="678"/>
    </location>
</feature>
<evidence type="ECO:0000313" key="3">
    <source>
        <dbReference type="Proteomes" id="UP001176517"/>
    </source>
</evidence>
<dbReference type="AlphaFoldDB" id="A0AAN6GTJ5"/>
<feature type="compositionally biased region" description="Polar residues" evidence="1">
    <location>
        <begin position="760"/>
        <end position="782"/>
    </location>
</feature>
<feature type="region of interest" description="Disordered" evidence="1">
    <location>
        <begin position="275"/>
        <end position="311"/>
    </location>
</feature>